<dbReference type="InterPro" id="IPR019351">
    <property type="entry name" value="DUF2039"/>
</dbReference>
<dbReference type="AlphaFoldDB" id="L8H964"/>
<dbReference type="RefSeq" id="XP_004347097.1">
    <property type="nucleotide sequence ID" value="XM_004347047.1"/>
</dbReference>
<dbReference type="SUPFAM" id="SSF48695">
    <property type="entry name" value="Multiheme cytochromes"/>
    <property type="match status" value="1"/>
</dbReference>
<reference evidence="2 3" key="1">
    <citation type="journal article" date="2013" name="Genome Biol.">
        <title>Genome of Acanthamoeba castellanii highlights extensive lateral gene transfer and early evolution of tyrosine kinase signaling.</title>
        <authorList>
            <person name="Clarke M."/>
            <person name="Lohan A.J."/>
            <person name="Liu B."/>
            <person name="Lagkouvardos I."/>
            <person name="Roy S."/>
            <person name="Zafar N."/>
            <person name="Bertelli C."/>
            <person name="Schilde C."/>
            <person name="Kianianmomeni A."/>
            <person name="Burglin T.R."/>
            <person name="Frech C."/>
            <person name="Turcotte B."/>
            <person name="Kopec K.O."/>
            <person name="Synnott J.M."/>
            <person name="Choo C."/>
            <person name="Paponov I."/>
            <person name="Finkler A."/>
            <person name="Soon Heng Tan C."/>
            <person name="Hutchins A.P."/>
            <person name="Weinmeier T."/>
            <person name="Rattei T."/>
            <person name="Chu J.S."/>
            <person name="Gimenez G."/>
            <person name="Irimia M."/>
            <person name="Rigden D.J."/>
            <person name="Fitzpatrick D.A."/>
            <person name="Lorenzo-Morales J."/>
            <person name="Bateman A."/>
            <person name="Chiu C.H."/>
            <person name="Tang P."/>
            <person name="Hegemann P."/>
            <person name="Fromm H."/>
            <person name="Raoult D."/>
            <person name="Greub G."/>
            <person name="Miranda-Saavedra D."/>
            <person name="Chen N."/>
            <person name="Nash P."/>
            <person name="Ginger M.L."/>
            <person name="Horn M."/>
            <person name="Schaap P."/>
            <person name="Caler L."/>
            <person name="Loftus B."/>
        </authorList>
    </citation>
    <scope>NUCLEOTIDE SEQUENCE [LARGE SCALE GENOMIC DNA]</scope>
    <source>
        <strain evidence="2 3">Neff</strain>
    </source>
</reference>
<gene>
    <name evidence="2" type="ORF">ACA1_384380</name>
</gene>
<feature type="compositionally biased region" description="Acidic residues" evidence="1">
    <location>
        <begin position="143"/>
        <end position="170"/>
    </location>
</feature>
<dbReference type="Gene3D" id="3.90.10.10">
    <property type="entry name" value="Cytochrome C3"/>
    <property type="match status" value="1"/>
</dbReference>
<accession>L8H964</accession>
<keyword evidence="3" id="KW-1185">Reference proteome</keyword>
<evidence type="ECO:0000256" key="1">
    <source>
        <dbReference type="SAM" id="MobiDB-lite"/>
    </source>
</evidence>
<protein>
    <submittedName>
        <fullName evidence="2">Uncharacterized protein</fullName>
    </submittedName>
</protein>
<proteinExistence type="predicted"/>
<feature type="region of interest" description="Disordered" evidence="1">
    <location>
        <begin position="139"/>
        <end position="170"/>
    </location>
</feature>
<evidence type="ECO:0000313" key="2">
    <source>
        <dbReference type="EMBL" id="ELR21715.1"/>
    </source>
</evidence>
<dbReference type="KEGG" id="acan:ACA1_384380"/>
<dbReference type="Pfam" id="PF10217">
    <property type="entry name" value="DUF2039"/>
    <property type="match status" value="1"/>
</dbReference>
<name>L8H964_ACACF</name>
<dbReference type="GeneID" id="14922624"/>
<evidence type="ECO:0000313" key="3">
    <source>
        <dbReference type="Proteomes" id="UP000011083"/>
    </source>
</evidence>
<organism evidence="2 3">
    <name type="scientific">Acanthamoeba castellanii (strain ATCC 30010 / Neff)</name>
    <dbReference type="NCBI Taxonomy" id="1257118"/>
    <lineage>
        <taxon>Eukaryota</taxon>
        <taxon>Amoebozoa</taxon>
        <taxon>Discosea</taxon>
        <taxon>Longamoebia</taxon>
        <taxon>Centramoebida</taxon>
        <taxon>Acanthamoebidae</taxon>
        <taxon>Acanthamoeba</taxon>
    </lineage>
</organism>
<dbReference type="OrthoDB" id="250548at2759"/>
<dbReference type="PANTHER" id="PTHR22876:SF5">
    <property type="entry name" value="CHROMOSOME 9 OPEN READING FRAME 85"/>
    <property type="match status" value="1"/>
</dbReference>
<dbReference type="VEuPathDB" id="AmoebaDB:ACA1_384380"/>
<dbReference type="InterPro" id="IPR036280">
    <property type="entry name" value="Multihaem_cyt_sf"/>
</dbReference>
<dbReference type="Proteomes" id="UP000011083">
    <property type="component" value="Unassembled WGS sequence"/>
</dbReference>
<sequence length="170" mass="19747">MTTRRGNPAKGNIPSVAFKHNKNSKKTINILALPNEGLCPRCHDIIEWKKKYRKYKPLTTPKRCTKCQEKTVKRAYHTICDGCARKTKDPGQDEREEREYEEALSLLSERQRRAYFRRKEKGQPVDDILEAASKALKENRDEFDFDMGSDDDDEDGDDDEDDDDDDDGEE</sequence>
<dbReference type="PANTHER" id="PTHR22876">
    <property type="entry name" value="ZGC:101016"/>
    <property type="match status" value="1"/>
</dbReference>
<dbReference type="EMBL" id="KB007900">
    <property type="protein sequence ID" value="ELR21715.1"/>
    <property type="molecule type" value="Genomic_DNA"/>
</dbReference>